<keyword evidence="3" id="KW-0732">Signal</keyword>
<protein>
    <submittedName>
        <fullName evidence="4">Molybdate ABC transporter substrate-binding protein</fullName>
    </submittedName>
</protein>
<dbReference type="PANTHER" id="PTHR30632:SF14">
    <property type="entry name" value="TUNGSTATE_MOLYBDATE_CHROMATE-BINDING PROTEIN MODA"/>
    <property type="match status" value="1"/>
</dbReference>
<evidence type="ECO:0000256" key="3">
    <source>
        <dbReference type="ARBA" id="ARBA00022729"/>
    </source>
</evidence>
<proteinExistence type="inferred from homology"/>
<evidence type="ECO:0000313" key="5">
    <source>
        <dbReference type="Proteomes" id="UP001172082"/>
    </source>
</evidence>
<dbReference type="PROSITE" id="PS51257">
    <property type="entry name" value="PROKAR_LIPOPROTEIN"/>
    <property type="match status" value="1"/>
</dbReference>
<dbReference type="InterPro" id="IPR005950">
    <property type="entry name" value="ModA"/>
</dbReference>
<organism evidence="4 5">
    <name type="scientific">Splendidivirga corallicola</name>
    <dbReference type="NCBI Taxonomy" id="3051826"/>
    <lineage>
        <taxon>Bacteria</taxon>
        <taxon>Pseudomonadati</taxon>
        <taxon>Bacteroidota</taxon>
        <taxon>Cytophagia</taxon>
        <taxon>Cytophagales</taxon>
        <taxon>Splendidivirgaceae</taxon>
        <taxon>Splendidivirga</taxon>
    </lineage>
</organism>
<comment type="similarity">
    <text evidence="1">Belongs to the bacterial solute-binding protein ModA family.</text>
</comment>
<reference evidence="4" key="1">
    <citation type="submission" date="2023-06" db="EMBL/GenBank/DDBJ databases">
        <title>Genomic of Parafulvivirga corallium.</title>
        <authorList>
            <person name="Wang G."/>
        </authorList>
    </citation>
    <scope>NUCLEOTIDE SEQUENCE</scope>
    <source>
        <strain evidence="4">BMA10</strain>
    </source>
</reference>
<evidence type="ECO:0000256" key="1">
    <source>
        <dbReference type="ARBA" id="ARBA00009175"/>
    </source>
</evidence>
<dbReference type="NCBIfam" id="TIGR01256">
    <property type="entry name" value="modA"/>
    <property type="match status" value="1"/>
</dbReference>
<dbReference type="Gene3D" id="3.40.190.10">
    <property type="entry name" value="Periplasmic binding protein-like II"/>
    <property type="match status" value="2"/>
</dbReference>
<dbReference type="PIRSF" id="PIRSF004846">
    <property type="entry name" value="ModA"/>
    <property type="match status" value="1"/>
</dbReference>
<comment type="caution">
    <text evidence="4">The sequence shown here is derived from an EMBL/GenBank/DDBJ whole genome shotgun (WGS) entry which is preliminary data.</text>
</comment>
<dbReference type="RefSeq" id="WP_346750137.1">
    <property type="nucleotide sequence ID" value="NZ_JAUJEA010000001.1"/>
</dbReference>
<dbReference type="EMBL" id="JAUJEA010000001">
    <property type="protein sequence ID" value="MDN5200110.1"/>
    <property type="molecule type" value="Genomic_DNA"/>
</dbReference>
<dbReference type="CDD" id="cd13539">
    <property type="entry name" value="PBP2_AvModA"/>
    <property type="match status" value="1"/>
</dbReference>
<accession>A0ABT8KHB9</accession>
<dbReference type="Proteomes" id="UP001172082">
    <property type="component" value="Unassembled WGS sequence"/>
</dbReference>
<sequence>MKHLMVVGLFFLLTLSGCKPKDQKKLTIAAAANVRFAMVELLDKFQEETGIDAEIIISSSGKLTAQIMQGAPYDVFVSADMKYPSELFENGLTSTVPEIYAQGALVLWTSGATMEPSLELLLKENIKKIAIANPRTAPYGKAAIETLIYHDIYDKVKHKLVFGESISQTSQFILSGSADIGITAKSVVVSGQMSNNGKWVEIPQPSYSHIKQGVVILKKEGNYTKDAERFYNFLFSEKAKRILDKNGYKSGI</sequence>
<keyword evidence="5" id="KW-1185">Reference proteome</keyword>
<dbReference type="SUPFAM" id="SSF53850">
    <property type="entry name" value="Periplasmic binding protein-like II"/>
    <property type="match status" value="1"/>
</dbReference>
<dbReference type="PANTHER" id="PTHR30632">
    <property type="entry name" value="MOLYBDATE-BINDING PERIPLASMIC PROTEIN"/>
    <property type="match status" value="1"/>
</dbReference>
<gene>
    <name evidence="4" type="primary">modA</name>
    <name evidence="4" type="ORF">QQ008_02025</name>
</gene>
<dbReference type="Pfam" id="PF13531">
    <property type="entry name" value="SBP_bac_11"/>
    <property type="match status" value="1"/>
</dbReference>
<evidence type="ECO:0000256" key="2">
    <source>
        <dbReference type="ARBA" id="ARBA00022723"/>
    </source>
</evidence>
<keyword evidence="2" id="KW-0479">Metal-binding</keyword>
<name>A0ABT8KHB9_9BACT</name>
<dbReference type="InterPro" id="IPR050682">
    <property type="entry name" value="ModA/WtpA"/>
</dbReference>
<evidence type="ECO:0000313" key="4">
    <source>
        <dbReference type="EMBL" id="MDN5200110.1"/>
    </source>
</evidence>
<dbReference type="InterPro" id="IPR044084">
    <property type="entry name" value="AvModA-like_subst-bd"/>
</dbReference>